<dbReference type="EMBL" id="CYYC01000042">
    <property type="protein sequence ID" value="CUN16925.1"/>
    <property type="molecule type" value="Genomic_DNA"/>
</dbReference>
<sequence>MENKKIADIIIKQIHLFFISGLYGILLGLWYEFFRTLRKNFVHKNKMVHLEDVIFCFTAAIGLFILFQVYNQGMVRFYCLVGLECGAVFYFLVLSEVIGKLFSVFIKIISKIVKITGGIILFPGKVIVKNTGKMLKNMRRTVKIIRRNK</sequence>
<dbReference type="EMBL" id="QSOE01000077">
    <property type="protein sequence ID" value="RGI84694.1"/>
    <property type="molecule type" value="Genomic_DNA"/>
</dbReference>
<dbReference type="NCBIfam" id="TIGR02893">
    <property type="entry name" value="spore_yabQ"/>
    <property type="match status" value="1"/>
</dbReference>
<dbReference type="Proteomes" id="UP000095390">
    <property type="component" value="Unassembled WGS sequence"/>
</dbReference>
<evidence type="ECO:0000313" key="7">
    <source>
        <dbReference type="Proteomes" id="UP000095679"/>
    </source>
</evidence>
<feature type="transmembrane region" description="Helical" evidence="1">
    <location>
        <begin position="77"/>
        <end position="98"/>
    </location>
</feature>
<organism evidence="3 7">
    <name type="scientific">Anaerobutyricum hallii</name>
    <dbReference type="NCBI Taxonomy" id="39488"/>
    <lineage>
        <taxon>Bacteria</taxon>
        <taxon>Bacillati</taxon>
        <taxon>Bacillota</taxon>
        <taxon>Clostridia</taxon>
        <taxon>Lachnospirales</taxon>
        <taxon>Lachnospiraceae</taxon>
        <taxon>Anaerobutyricum</taxon>
    </lineage>
</organism>
<dbReference type="AlphaFoldDB" id="A0A174D9Y9"/>
<evidence type="ECO:0000313" key="3">
    <source>
        <dbReference type="EMBL" id="CUO20828.1"/>
    </source>
</evidence>
<feature type="transmembrane region" description="Helical" evidence="1">
    <location>
        <begin position="14"/>
        <end position="33"/>
    </location>
</feature>
<dbReference type="Proteomes" id="UP000262524">
    <property type="component" value="Unassembled WGS sequence"/>
</dbReference>
<feature type="transmembrane region" description="Helical" evidence="1">
    <location>
        <begin position="53"/>
        <end position="70"/>
    </location>
</feature>
<evidence type="ECO:0000313" key="5">
    <source>
        <dbReference type="EMBL" id="RGZ82080.1"/>
    </source>
</evidence>
<accession>A0A174D9Y9</accession>
<dbReference type="OrthoDB" id="9801633at2"/>
<dbReference type="EMBL" id="CYZL01000010">
    <property type="protein sequence ID" value="CUO20828.1"/>
    <property type="molecule type" value="Genomic_DNA"/>
</dbReference>
<dbReference type="Proteomes" id="UP000095679">
    <property type="component" value="Unassembled WGS sequence"/>
</dbReference>
<feature type="transmembrane region" description="Helical" evidence="1">
    <location>
        <begin position="104"/>
        <end position="128"/>
    </location>
</feature>
<dbReference type="Pfam" id="PF09578">
    <property type="entry name" value="Spore_YabQ"/>
    <property type="match status" value="1"/>
</dbReference>
<evidence type="ECO:0000256" key="1">
    <source>
        <dbReference type="SAM" id="Phobius"/>
    </source>
</evidence>
<evidence type="ECO:0000313" key="6">
    <source>
        <dbReference type="Proteomes" id="UP000095390"/>
    </source>
</evidence>
<keyword evidence="1" id="KW-0472">Membrane</keyword>
<keyword evidence="1" id="KW-0812">Transmembrane</keyword>
<gene>
    <name evidence="5" type="ORF">DW972_09345</name>
    <name evidence="4" type="ORF">DXD91_10770</name>
    <name evidence="3" type="ORF">ERS852450_01368</name>
    <name evidence="2" type="ORF">ERS852578_02623</name>
</gene>
<dbReference type="RefSeq" id="WP_005348432.1">
    <property type="nucleotide sequence ID" value="NZ_BLYK01000047.1"/>
</dbReference>
<name>A0A174D9Y9_9FIRM</name>
<dbReference type="InterPro" id="IPR019074">
    <property type="entry name" value="YabQ"/>
</dbReference>
<keyword evidence="1" id="KW-1133">Transmembrane helix</keyword>
<evidence type="ECO:0000313" key="2">
    <source>
        <dbReference type="EMBL" id="CUN16925.1"/>
    </source>
</evidence>
<evidence type="ECO:0000313" key="8">
    <source>
        <dbReference type="Proteomes" id="UP000262524"/>
    </source>
</evidence>
<proteinExistence type="predicted"/>
<evidence type="ECO:0000313" key="9">
    <source>
        <dbReference type="Proteomes" id="UP000286561"/>
    </source>
</evidence>
<reference evidence="6 7" key="1">
    <citation type="submission" date="2015-09" db="EMBL/GenBank/DDBJ databases">
        <authorList>
            <consortium name="Pathogen Informatics"/>
        </authorList>
    </citation>
    <scope>NUCLEOTIDE SEQUENCE [LARGE SCALE GENOMIC DNA]</scope>
    <source>
        <strain evidence="3 7">2789STDY5834835</strain>
        <strain evidence="2 6">2789STDY5834966</strain>
    </source>
</reference>
<dbReference type="EMBL" id="QSEP01000056">
    <property type="protein sequence ID" value="RGZ82080.1"/>
    <property type="molecule type" value="Genomic_DNA"/>
</dbReference>
<reference evidence="8 9" key="2">
    <citation type="submission" date="2018-08" db="EMBL/GenBank/DDBJ databases">
        <title>A genome reference for cultivated species of the human gut microbiota.</title>
        <authorList>
            <person name="Zou Y."/>
            <person name="Xue W."/>
            <person name="Luo G."/>
        </authorList>
    </citation>
    <scope>NUCLEOTIDE SEQUENCE [LARGE SCALE GENOMIC DNA]</scope>
    <source>
        <strain evidence="5 9">AM48-23BH</strain>
        <strain evidence="4 8">TM10-1AC</strain>
    </source>
</reference>
<dbReference type="GeneID" id="75047232"/>
<protein>
    <submittedName>
        <fullName evidence="3">Spore cortex biosynthesis protein YabQ</fullName>
    </submittedName>
</protein>
<evidence type="ECO:0000313" key="4">
    <source>
        <dbReference type="EMBL" id="RGI84694.1"/>
    </source>
</evidence>
<dbReference type="Proteomes" id="UP000286561">
    <property type="component" value="Unassembled WGS sequence"/>
</dbReference>